<dbReference type="RefSeq" id="WP_013410183.1">
    <property type="nucleotide sequence ID" value="NC_014655.1"/>
</dbReference>
<dbReference type="EMBL" id="CP002305">
    <property type="protein sequence ID" value="ADQ19160.1"/>
    <property type="molecule type" value="Genomic_DNA"/>
</dbReference>
<evidence type="ECO:0000313" key="2">
    <source>
        <dbReference type="Proteomes" id="UP000007435"/>
    </source>
</evidence>
<dbReference type="OrthoDB" id="5442696at2"/>
<accession>E4RZ42</accession>
<dbReference type="InterPro" id="IPR023614">
    <property type="entry name" value="Porin_dom_sf"/>
</dbReference>
<dbReference type="InterPro" id="IPR010870">
    <property type="entry name" value="Porin_O/P"/>
</dbReference>
<dbReference type="KEGG" id="lby:Lbys_3512"/>
<gene>
    <name evidence="1" type="ordered locus">Lbys_3512</name>
</gene>
<keyword evidence="2" id="KW-1185">Reference proteome</keyword>
<dbReference type="HOGENOM" id="CLU_041542_0_0_10"/>
<dbReference type="Gene3D" id="2.40.160.10">
    <property type="entry name" value="Porin"/>
    <property type="match status" value="1"/>
</dbReference>
<reference evidence="1 2" key="2">
    <citation type="journal article" date="2011" name="Stand. Genomic Sci.">
        <title>Complete genome sequence of Leadbetterella byssophila type strain (4M15).</title>
        <authorList>
            <person name="Abt B."/>
            <person name="Teshima H."/>
            <person name="Lucas S."/>
            <person name="Lapidus A."/>
            <person name="Del Rio T.G."/>
            <person name="Nolan M."/>
            <person name="Tice H."/>
            <person name="Cheng J.F."/>
            <person name="Pitluck S."/>
            <person name="Liolios K."/>
            <person name="Pagani I."/>
            <person name="Ivanova N."/>
            <person name="Mavromatis K."/>
            <person name="Pati A."/>
            <person name="Tapia R."/>
            <person name="Han C."/>
            <person name="Goodwin L."/>
            <person name="Chen A."/>
            <person name="Palaniappan K."/>
            <person name="Land M."/>
            <person name="Hauser L."/>
            <person name="Chang Y.J."/>
            <person name="Jeffries C.D."/>
            <person name="Rohde M."/>
            <person name="Goker M."/>
            <person name="Tindall B.J."/>
            <person name="Detter J.C."/>
            <person name="Woyke T."/>
            <person name="Bristow J."/>
            <person name="Eisen J.A."/>
            <person name="Markowitz V."/>
            <person name="Hugenholtz P."/>
            <person name="Klenk H.P."/>
            <person name="Kyrpides N.C."/>
        </authorList>
    </citation>
    <scope>NUCLEOTIDE SEQUENCE [LARGE SCALE GENOMIC DNA]</scope>
    <source>
        <strain evidence="2">DSM 17132 / JCM 16389 / KACC 11308 / NBRC 106382 / 4M15</strain>
    </source>
</reference>
<dbReference type="AlphaFoldDB" id="E4RZ42"/>
<sequence>MRIFLLLVFLMPVTLMAQGDLTVKKRPINNDLKLSVLPYYNYGKGLGLTSPDSVFQLNIRFRIQNRAEYIEDTKSGFGGYIRRLRLRLDGYVGNPKFMYALQLSFAPDDVGELEEGKNLNVIRDAVIFYRPNKHWTFAFGQTKLPGNRQRVNSSGALQLPDRSINNAKFNLDRDFGFQFNQLNEYKDQFSYNFKGAITTGNGRNTTIEGDPGLAYTAKVELFPLGAFEKSGSTFEGDLVRETRPKFLLSGAFHFNDNAQRSQGLLGHDISERRDLKSVLLDGVFKYRGVALMYAYMERKVHNPLISEEEYYFSGKGQDYQASYLFPSNYELVSRISTQKVHKDLLALVPHQNQYSIGINKYIWEHSFKIQLEAGINKYTYLEDKKRDGWFTRFQIEMGI</sequence>
<name>E4RZ42_LEAB4</name>
<dbReference type="Pfam" id="PF07396">
    <property type="entry name" value="Porin_O_P"/>
    <property type="match status" value="1"/>
</dbReference>
<dbReference type="STRING" id="649349.Lbys_3512"/>
<evidence type="ECO:0000313" key="1">
    <source>
        <dbReference type="EMBL" id="ADQ19160.1"/>
    </source>
</evidence>
<reference key="1">
    <citation type="submission" date="2010-11" db="EMBL/GenBank/DDBJ databases">
        <title>The complete genome of Leadbetterella byssophila DSM 17132.</title>
        <authorList>
            <consortium name="US DOE Joint Genome Institute (JGI-PGF)"/>
            <person name="Lucas S."/>
            <person name="Copeland A."/>
            <person name="Lapidus A."/>
            <person name="Glavina del Rio T."/>
            <person name="Dalin E."/>
            <person name="Tice H."/>
            <person name="Bruce D."/>
            <person name="Goodwin L."/>
            <person name="Pitluck S."/>
            <person name="Kyrpides N."/>
            <person name="Mavromatis K."/>
            <person name="Ivanova N."/>
            <person name="Teshima H."/>
            <person name="Brettin T."/>
            <person name="Detter J.C."/>
            <person name="Han C."/>
            <person name="Tapia R."/>
            <person name="Land M."/>
            <person name="Hauser L."/>
            <person name="Markowitz V."/>
            <person name="Cheng J.-F."/>
            <person name="Hugenholtz P."/>
            <person name="Woyke T."/>
            <person name="Wu D."/>
            <person name="Tindall B."/>
            <person name="Pomrenke H.G."/>
            <person name="Brambilla E."/>
            <person name="Klenk H.-P."/>
            <person name="Eisen J.A."/>
        </authorList>
    </citation>
    <scope>NUCLEOTIDE SEQUENCE [LARGE SCALE GENOMIC DNA]</scope>
    <source>
        <strain>DSM 17132</strain>
    </source>
</reference>
<organism evidence="1 2">
    <name type="scientific">Leadbetterella byssophila (strain DSM 17132 / JCM 16389 / KACC 11308 / NBRC 106382 / 4M15)</name>
    <dbReference type="NCBI Taxonomy" id="649349"/>
    <lineage>
        <taxon>Bacteria</taxon>
        <taxon>Pseudomonadati</taxon>
        <taxon>Bacteroidota</taxon>
        <taxon>Cytophagia</taxon>
        <taxon>Cytophagales</taxon>
        <taxon>Leadbetterellaceae</taxon>
        <taxon>Leadbetterella</taxon>
    </lineage>
</organism>
<dbReference type="eggNOG" id="COG3746">
    <property type="taxonomic scope" value="Bacteria"/>
</dbReference>
<protein>
    <submittedName>
        <fullName evidence="1">Phosphate-selective porin O and P</fullName>
    </submittedName>
</protein>
<dbReference type="Proteomes" id="UP000007435">
    <property type="component" value="Chromosome"/>
</dbReference>
<dbReference type="SUPFAM" id="SSF56935">
    <property type="entry name" value="Porins"/>
    <property type="match status" value="1"/>
</dbReference>
<proteinExistence type="predicted"/>